<proteinExistence type="predicted"/>
<dbReference type="EMBL" id="JBHSKX010000002">
    <property type="protein sequence ID" value="MFC5368154.1"/>
    <property type="molecule type" value="Genomic_DNA"/>
</dbReference>
<comment type="caution">
    <text evidence="2">The sequence shown here is derived from an EMBL/GenBank/DDBJ whole genome shotgun (WGS) entry which is preliminary data.</text>
</comment>
<dbReference type="GO" id="GO:0032259">
    <property type="term" value="P:methylation"/>
    <property type="evidence" value="ECO:0007669"/>
    <property type="project" value="UniProtKB-KW"/>
</dbReference>
<dbReference type="InterPro" id="IPR029063">
    <property type="entry name" value="SAM-dependent_MTases_sf"/>
</dbReference>
<feature type="region of interest" description="Disordered" evidence="1">
    <location>
        <begin position="262"/>
        <end position="327"/>
    </location>
</feature>
<dbReference type="EC" id="2.1.-.-" evidence="2"/>
<keyword evidence="2" id="KW-0808">Transferase</keyword>
<dbReference type="GO" id="GO:0008168">
    <property type="term" value="F:methyltransferase activity"/>
    <property type="evidence" value="ECO:0007669"/>
    <property type="project" value="UniProtKB-KW"/>
</dbReference>
<sequence>MSDFADADASSPDDYAFRRYLTAKTTVDDRALHGPTEARLETELADLSAARDRETPVRVLEVGAGVGTTLPRLLARDRLPGRVHYTLLDREAGNVEHARERLRAWGDRADTPVDRAEPDDPADDLRLSHDDGIVTVRFETADAFRFVADRAVDDPAYDLLLAQAFLDLIDLDDDLPRLLSVVADGGLIYAPITFDGETVFEPTPAGLRDEAVLDLYHATMDAPDRPGSSTTGRELLTALPACGCAILSAGASDWLVYPQGGDRPEAVAEGDDASTDKRSADATADQPPQDATELEQGGDERREEPPVPGVTATEIPEVETQRPPTDESHYHADEAYFCHHIVNTVESAVAEVLAGETSVDPTSADLTREDLRTWAETRHRQIDAGDLLYLAHNLDLLARVRR</sequence>
<dbReference type="Gene3D" id="3.40.50.150">
    <property type="entry name" value="Vaccinia Virus protein VP39"/>
    <property type="match status" value="1"/>
</dbReference>
<protein>
    <submittedName>
        <fullName evidence="2">Class I SAM-dependent methyltransferase</fullName>
        <ecNumber evidence="2">2.1.-.-</ecNumber>
    </submittedName>
</protein>
<feature type="compositionally biased region" description="Low complexity" evidence="1">
    <location>
        <begin position="281"/>
        <end position="291"/>
    </location>
</feature>
<keyword evidence="2" id="KW-0489">Methyltransferase</keyword>
<reference evidence="2 3" key="1">
    <citation type="journal article" date="2019" name="Int. J. Syst. Evol. Microbiol.">
        <title>The Global Catalogue of Microorganisms (GCM) 10K type strain sequencing project: providing services to taxonomists for standard genome sequencing and annotation.</title>
        <authorList>
            <consortium name="The Broad Institute Genomics Platform"/>
            <consortium name="The Broad Institute Genome Sequencing Center for Infectious Disease"/>
            <person name="Wu L."/>
            <person name="Ma J."/>
        </authorList>
    </citation>
    <scope>NUCLEOTIDE SEQUENCE [LARGE SCALE GENOMIC DNA]</scope>
    <source>
        <strain evidence="2 3">CGMCC 1.12237</strain>
    </source>
</reference>
<name>A0ABD5RDS6_9EURY</name>
<accession>A0ABD5RDS6</accession>
<organism evidence="2 3">
    <name type="scientific">Salinirubrum litoreum</name>
    <dbReference type="NCBI Taxonomy" id="1126234"/>
    <lineage>
        <taxon>Archaea</taxon>
        <taxon>Methanobacteriati</taxon>
        <taxon>Methanobacteriota</taxon>
        <taxon>Stenosarchaea group</taxon>
        <taxon>Halobacteria</taxon>
        <taxon>Halobacteriales</taxon>
        <taxon>Haloferacaceae</taxon>
        <taxon>Salinirubrum</taxon>
    </lineage>
</organism>
<evidence type="ECO:0000256" key="1">
    <source>
        <dbReference type="SAM" id="MobiDB-lite"/>
    </source>
</evidence>
<keyword evidence="3" id="KW-1185">Reference proteome</keyword>
<dbReference type="Proteomes" id="UP001596201">
    <property type="component" value="Unassembled WGS sequence"/>
</dbReference>
<evidence type="ECO:0000313" key="2">
    <source>
        <dbReference type="EMBL" id="MFC5368154.1"/>
    </source>
</evidence>
<evidence type="ECO:0000313" key="3">
    <source>
        <dbReference type="Proteomes" id="UP001596201"/>
    </source>
</evidence>
<gene>
    <name evidence="2" type="ORF">ACFPJ5_14555</name>
</gene>
<dbReference type="SUPFAM" id="SSF53335">
    <property type="entry name" value="S-adenosyl-L-methionine-dependent methyltransferases"/>
    <property type="match status" value="1"/>
</dbReference>
<dbReference type="RefSeq" id="WP_227230387.1">
    <property type="nucleotide sequence ID" value="NZ_JAJCVJ010000002.1"/>
</dbReference>
<dbReference type="AlphaFoldDB" id="A0ABD5RDS6"/>